<evidence type="ECO:0000256" key="3">
    <source>
        <dbReference type="ARBA" id="ARBA00023125"/>
    </source>
</evidence>
<dbReference type="InterPro" id="IPR036388">
    <property type="entry name" value="WH-like_DNA-bd_sf"/>
</dbReference>
<comment type="caution">
    <text evidence="6">The sequence shown here is derived from an EMBL/GenBank/DDBJ whole genome shotgun (WGS) entry which is preliminary data.</text>
</comment>
<evidence type="ECO:0000313" key="6">
    <source>
        <dbReference type="EMBL" id="MBB5980674.1"/>
    </source>
</evidence>
<dbReference type="PANTHER" id="PTHR34294:SF1">
    <property type="entry name" value="TRANSCRIPTIONAL REGULATOR LSRR"/>
    <property type="match status" value="1"/>
</dbReference>
<keyword evidence="2" id="KW-0805">Transcription regulation</keyword>
<gene>
    <name evidence="6" type="ORF">HDA44_004015</name>
</gene>
<dbReference type="Gene3D" id="1.10.10.10">
    <property type="entry name" value="Winged helix-like DNA-binding domain superfamily/Winged helix DNA-binding domain"/>
    <property type="match status" value="1"/>
</dbReference>
<dbReference type="InterPro" id="IPR037171">
    <property type="entry name" value="NagB/RpiA_transferase-like"/>
</dbReference>
<evidence type="ECO:0000256" key="4">
    <source>
        <dbReference type="ARBA" id="ARBA00023163"/>
    </source>
</evidence>
<sequence length="319" mass="33611">MESSPGAVGPAQLVLTASIARRYYVDGRSKVEIADEFRLSRFKVARLLDQARSSGLVRIEISHPGAIDLDLSARLQEAFGLRRAIVVDTPEVDDPALRTQLGKAAADLLSEIVTAEDVLGLAWARAVTAMTEQLTALAPVPVVQLTGALTRPDVEANSVELVRHTARLSGGPAYLFYAPLVVPDAATARALRQQPEVAEAISHFDSVSKAVVGLGSWSAGQSTLYDAMDPKACAQLEKGGVVADISGVFVDADGVPVHSRVTDRVIAINAEQMAKIDEVIAIPYGLAKVGAVRAAVRSGLVNGIVTHAPLAKALLNETD</sequence>
<reference evidence="6 7" key="1">
    <citation type="submission" date="2020-08" db="EMBL/GenBank/DDBJ databases">
        <title>Sequencing the genomes of 1000 actinobacteria strains.</title>
        <authorList>
            <person name="Klenk H.-P."/>
        </authorList>
    </citation>
    <scope>NUCLEOTIDE SEQUENCE [LARGE SCALE GENOMIC DNA]</scope>
    <source>
        <strain evidence="6 7">DSM 17294</strain>
    </source>
</reference>
<dbReference type="GO" id="GO:0003677">
    <property type="term" value="F:DNA binding"/>
    <property type="evidence" value="ECO:0007669"/>
    <property type="project" value="UniProtKB-KW"/>
</dbReference>
<evidence type="ECO:0000256" key="1">
    <source>
        <dbReference type="ARBA" id="ARBA00010466"/>
    </source>
</evidence>
<dbReference type="PANTHER" id="PTHR34294">
    <property type="entry name" value="TRANSCRIPTIONAL REGULATOR-RELATED"/>
    <property type="match status" value="1"/>
</dbReference>
<comment type="similarity">
    <text evidence="1">Belongs to the SorC transcriptional regulatory family.</text>
</comment>
<dbReference type="GO" id="GO:0030246">
    <property type="term" value="F:carbohydrate binding"/>
    <property type="evidence" value="ECO:0007669"/>
    <property type="project" value="InterPro"/>
</dbReference>
<dbReference type="Gene3D" id="3.40.50.1360">
    <property type="match status" value="1"/>
</dbReference>
<dbReference type="SUPFAM" id="SSF100950">
    <property type="entry name" value="NagB/RpiA/CoA transferase-like"/>
    <property type="match status" value="1"/>
</dbReference>
<name>A0A841DNH6_9ACTN</name>
<keyword evidence="7" id="KW-1185">Reference proteome</keyword>
<dbReference type="EMBL" id="JACHNF010000001">
    <property type="protein sequence ID" value="MBB5980674.1"/>
    <property type="molecule type" value="Genomic_DNA"/>
</dbReference>
<keyword evidence="3 6" id="KW-0238">DNA-binding</keyword>
<evidence type="ECO:0000256" key="2">
    <source>
        <dbReference type="ARBA" id="ARBA00023015"/>
    </source>
</evidence>
<dbReference type="AlphaFoldDB" id="A0A841DNH6"/>
<protein>
    <submittedName>
        <fullName evidence="6">DNA-binding transcriptional regulator LsrR (DeoR family)</fullName>
    </submittedName>
</protein>
<dbReference type="Pfam" id="PF04198">
    <property type="entry name" value="Sugar-bind"/>
    <property type="match status" value="1"/>
</dbReference>
<dbReference type="RefSeq" id="WP_202887450.1">
    <property type="nucleotide sequence ID" value="NZ_BAAAVN010000003.1"/>
</dbReference>
<dbReference type="InterPro" id="IPR007324">
    <property type="entry name" value="Sugar-bd_dom_put"/>
</dbReference>
<organism evidence="6 7">
    <name type="scientific">Kribbella solani</name>
    <dbReference type="NCBI Taxonomy" id="236067"/>
    <lineage>
        <taxon>Bacteria</taxon>
        <taxon>Bacillati</taxon>
        <taxon>Actinomycetota</taxon>
        <taxon>Actinomycetes</taxon>
        <taxon>Propionibacteriales</taxon>
        <taxon>Kribbellaceae</taxon>
        <taxon>Kribbella</taxon>
    </lineage>
</organism>
<dbReference type="InterPro" id="IPR051054">
    <property type="entry name" value="SorC_transcr_regulators"/>
</dbReference>
<evidence type="ECO:0000259" key="5">
    <source>
        <dbReference type="Pfam" id="PF04198"/>
    </source>
</evidence>
<keyword evidence="4" id="KW-0804">Transcription</keyword>
<feature type="domain" description="Sugar-binding" evidence="5">
    <location>
        <begin position="68"/>
        <end position="316"/>
    </location>
</feature>
<dbReference type="Proteomes" id="UP000558997">
    <property type="component" value="Unassembled WGS sequence"/>
</dbReference>
<accession>A0A841DNH6</accession>
<evidence type="ECO:0000313" key="7">
    <source>
        <dbReference type="Proteomes" id="UP000558997"/>
    </source>
</evidence>
<proteinExistence type="inferred from homology"/>